<comment type="caution">
    <text evidence="1">The sequence shown here is derived from an EMBL/GenBank/DDBJ whole genome shotgun (WGS) entry which is preliminary data.</text>
</comment>
<dbReference type="AlphaFoldDB" id="A0A1J5QLX6"/>
<evidence type="ECO:0000313" key="1">
    <source>
        <dbReference type="EMBL" id="OIQ78515.1"/>
    </source>
</evidence>
<dbReference type="EMBL" id="MLJW01001385">
    <property type="protein sequence ID" value="OIQ78515.1"/>
    <property type="molecule type" value="Genomic_DNA"/>
</dbReference>
<name>A0A1J5QLX6_9ZZZZ</name>
<gene>
    <name evidence="1" type="ORF">GALL_397780</name>
</gene>
<organism evidence="1">
    <name type="scientific">mine drainage metagenome</name>
    <dbReference type="NCBI Taxonomy" id="410659"/>
    <lineage>
        <taxon>unclassified sequences</taxon>
        <taxon>metagenomes</taxon>
        <taxon>ecological metagenomes</taxon>
    </lineage>
</organism>
<reference evidence="1" key="1">
    <citation type="submission" date="2016-10" db="EMBL/GenBank/DDBJ databases">
        <title>Sequence of Gallionella enrichment culture.</title>
        <authorList>
            <person name="Poehlein A."/>
            <person name="Muehling M."/>
            <person name="Daniel R."/>
        </authorList>
    </citation>
    <scope>NUCLEOTIDE SEQUENCE</scope>
</reference>
<proteinExistence type="predicted"/>
<sequence>MPARLGAPAFPGYAWRQALRLAPPAPHGALVTCGSRIKFFAESGDDESIPLASTDCSYVVGISLASTVVGKRAGA</sequence>
<protein>
    <submittedName>
        <fullName evidence="1">Uncharacterized protein</fullName>
    </submittedName>
</protein>
<accession>A0A1J5QLX6</accession>